<accession>A0AA35WAD2</accession>
<dbReference type="PANTHER" id="PTHR13609">
    <property type="entry name" value="UBIQUITIN DOMAIN CONTAINING 1 PROTEIN-RELATED"/>
    <property type="match status" value="1"/>
</dbReference>
<dbReference type="SMART" id="SM00213">
    <property type="entry name" value="UBQ"/>
    <property type="match status" value="1"/>
</dbReference>
<evidence type="ECO:0000313" key="3">
    <source>
        <dbReference type="Proteomes" id="UP001174909"/>
    </source>
</evidence>
<dbReference type="InterPro" id="IPR038169">
    <property type="entry name" value="DC-UbP/UBTD2_N_sf"/>
</dbReference>
<dbReference type="Gene3D" id="3.10.20.90">
    <property type="entry name" value="Phosphatidylinositol 3-kinase Catalytic Subunit, Chain A, domain 1"/>
    <property type="match status" value="1"/>
</dbReference>
<proteinExistence type="predicted"/>
<organism evidence="2 3">
    <name type="scientific">Geodia barretti</name>
    <name type="common">Barrett's horny sponge</name>
    <dbReference type="NCBI Taxonomy" id="519541"/>
    <lineage>
        <taxon>Eukaryota</taxon>
        <taxon>Metazoa</taxon>
        <taxon>Porifera</taxon>
        <taxon>Demospongiae</taxon>
        <taxon>Heteroscleromorpha</taxon>
        <taxon>Tetractinellida</taxon>
        <taxon>Astrophorina</taxon>
        <taxon>Geodiidae</taxon>
        <taxon>Geodia</taxon>
    </lineage>
</organism>
<dbReference type="SUPFAM" id="SSF54236">
    <property type="entry name" value="Ubiquitin-like"/>
    <property type="match status" value="1"/>
</dbReference>
<keyword evidence="3" id="KW-1185">Reference proteome</keyword>
<reference evidence="2" key="1">
    <citation type="submission" date="2023-03" db="EMBL/GenBank/DDBJ databases">
        <authorList>
            <person name="Steffen K."/>
            <person name="Cardenas P."/>
        </authorList>
    </citation>
    <scope>NUCLEOTIDE SEQUENCE</scope>
</reference>
<dbReference type="Pfam" id="PF16455">
    <property type="entry name" value="UBD"/>
    <property type="match status" value="1"/>
</dbReference>
<dbReference type="InterPro" id="IPR029071">
    <property type="entry name" value="Ubiquitin-like_domsf"/>
</dbReference>
<protein>
    <submittedName>
        <fullName evidence="2">Ubiquitin domain-containing protein 2</fullName>
    </submittedName>
</protein>
<dbReference type="Gene3D" id="1.20.225.20">
    <property type="entry name" value="Ub domain-containing protein, DC-UbP/UBTD2, N-terminal domain"/>
    <property type="match status" value="1"/>
</dbReference>
<gene>
    <name evidence="2" type="ORF">GBAR_LOCUS8808</name>
</gene>
<evidence type="ECO:0000259" key="1">
    <source>
        <dbReference type="PROSITE" id="PS50053"/>
    </source>
</evidence>
<comment type="caution">
    <text evidence="2">The sequence shown here is derived from an EMBL/GenBank/DDBJ whole genome shotgun (WGS) entry which is preliminary data.</text>
</comment>
<dbReference type="InterPro" id="IPR032752">
    <property type="entry name" value="DC-UbP/UBTD2_N"/>
</dbReference>
<dbReference type="Proteomes" id="UP001174909">
    <property type="component" value="Unassembled WGS sequence"/>
</dbReference>
<feature type="domain" description="Ubiquitin-like" evidence="1">
    <location>
        <begin position="173"/>
        <end position="243"/>
    </location>
</feature>
<sequence length="243" mass="27445">MGNCLRSRRRHELLLHSCDGDDVTLGEGEPLVRQKLVWTADMPLTMGQLQGRRDTFWDTAPMYDGRREIWDALRAAVEAAEREEYDLAQAILSGANITLPTGHLGEAYDELGNRYAIPRYCLNRPTNLQESVGDTDDTNSSITQSSPLLLRQRVVRPAEGDDVVVKPPPSFIVKVRLTTLSKDIRVSVFTTDRIRDLKRKLHELHGVEPQKITMLYSGRVLTNNMLIKHINIPRGHVIQAVVT</sequence>
<name>A0AA35WAD2_GEOBA</name>
<dbReference type="EMBL" id="CASHTH010001321">
    <property type="protein sequence ID" value="CAI8014018.1"/>
    <property type="molecule type" value="Genomic_DNA"/>
</dbReference>
<evidence type="ECO:0000313" key="2">
    <source>
        <dbReference type="EMBL" id="CAI8014018.1"/>
    </source>
</evidence>
<dbReference type="Pfam" id="PF00240">
    <property type="entry name" value="ubiquitin"/>
    <property type="match status" value="1"/>
</dbReference>
<dbReference type="PROSITE" id="PS50053">
    <property type="entry name" value="UBIQUITIN_2"/>
    <property type="match status" value="1"/>
</dbReference>
<dbReference type="InterPro" id="IPR000626">
    <property type="entry name" value="Ubiquitin-like_dom"/>
</dbReference>
<dbReference type="AlphaFoldDB" id="A0AA35WAD2"/>
<dbReference type="InterPro" id="IPR039869">
    <property type="entry name" value="UBTD1/2"/>
</dbReference>